<dbReference type="AlphaFoldDB" id="A0A1M6FLK1"/>
<comment type="similarity">
    <text evidence="1 2">Belongs to the DegT/DnrJ/EryC1 family.</text>
</comment>
<evidence type="ECO:0000256" key="2">
    <source>
        <dbReference type="RuleBase" id="RU004508"/>
    </source>
</evidence>
<evidence type="ECO:0000313" key="3">
    <source>
        <dbReference type="EMBL" id="SHI98536.1"/>
    </source>
</evidence>
<dbReference type="RefSeq" id="WP_072764094.1">
    <property type="nucleotide sequence ID" value="NZ_FQYX01000009.1"/>
</dbReference>
<sequence length="409" mass="45258">MPGFELFGDKERAQVNDVLDSGVLMRYGFDGKRQGHWKAKELEQALEKRMQVNHAQLVSSGTAALTVALSVAKVGAGDEVILPTFTFVASFEAVLSVGAIPILVDVDDTLTLDPAAVEKAITEKTKVIMPVHMCGSMADMAPLKALCDKHHLILLEDACQAIGGSYQGKFLGSYGDLGCFSFDYVKTITCGEGGAVITNNETYAMRADHFSDHGHDHIGKDRGAEGHPILGYNYRISELHAAVGLAQISRLDDILAIQKRNYTILKTVLEEIDGLSFRRVPEGGVENYSFLNFYLPSQTLARIAATKLSVTGVDGCFYWFDNNWHYYKKWEHLKDLKSLGPVSDQVKKGLPDYHKTDFSKSDHWVGRNISCLIKLNWSLEEVEERARKMASVIKTIVKDHSVAETKVKG</sequence>
<dbReference type="Pfam" id="PF01041">
    <property type="entry name" value="DegT_DnrJ_EryC1"/>
    <property type="match status" value="1"/>
</dbReference>
<dbReference type="STRING" id="558155.SAMN04487911_1098"/>
<dbReference type="EMBL" id="FQYX01000009">
    <property type="protein sequence ID" value="SHI98536.1"/>
    <property type="molecule type" value="Genomic_DNA"/>
</dbReference>
<evidence type="ECO:0000256" key="1">
    <source>
        <dbReference type="ARBA" id="ARBA00037999"/>
    </source>
</evidence>
<dbReference type="InterPro" id="IPR015422">
    <property type="entry name" value="PyrdxlP-dep_Trfase_small"/>
</dbReference>
<organism evidence="3 4">
    <name type="scientific">Arenibacter nanhaiticus</name>
    <dbReference type="NCBI Taxonomy" id="558155"/>
    <lineage>
        <taxon>Bacteria</taxon>
        <taxon>Pseudomonadati</taxon>
        <taxon>Bacteroidota</taxon>
        <taxon>Flavobacteriia</taxon>
        <taxon>Flavobacteriales</taxon>
        <taxon>Flavobacteriaceae</taxon>
        <taxon>Arenibacter</taxon>
    </lineage>
</organism>
<gene>
    <name evidence="3" type="ORF">SAMN04487911_1098</name>
</gene>
<dbReference type="Proteomes" id="UP000184231">
    <property type="component" value="Unassembled WGS sequence"/>
</dbReference>
<dbReference type="InterPro" id="IPR015424">
    <property type="entry name" value="PyrdxlP-dep_Trfase"/>
</dbReference>
<dbReference type="SUPFAM" id="SSF53383">
    <property type="entry name" value="PLP-dependent transferases"/>
    <property type="match status" value="1"/>
</dbReference>
<dbReference type="CDD" id="cd00616">
    <property type="entry name" value="AHBA_syn"/>
    <property type="match status" value="1"/>
</dbReference>
<accession>A0A1M6FLK1</accession>
<keyword evidence="2" id="KW-0663">Pyridoxal phosphate</keyword>
<proteinExistence type="inferred from homology"/>
<name>A0A1M6FLK1_9FLAO</name>
<evidence type="ECO:0000313" key="4">
    <source>
        <dbReference type="Proteomes" id="UP000184231"/>
    </source>
</evidence>
<dbReference type="InterPro" id="IPR000653">
    <property type="entry name" value="DegT/StrS_aminotransferase"/>
</dbReference>
<dbReference type="GO" id="GO:0000271">
    <property type="term" value="P:polysaccharide biosynthetic process"/>
    <property type="evidence" value="ECO:0007669"/>
    <property type="project" value="TreeGrafter"/>
</dbReference>
<dbReference type="PANTHER" id="PTHR30244:SF34">
    <property type="entry name" value="DTDP-4-AMINO-4,6-DIDEOXYGALACTOSE TRANSAMINASE"/>
    <property type="match status" value="1"/>
</dbReference>
<dbReference type="GO" id="GO:0030170">
    <property type="term" value="F:pyridoxal phosphate binding"/>
    <property type="evidence" value="ECO:0007669"/>
    <property type="project" value="TreeGrafter"/>
</dbReference>
<dbReference type="PANTHER" id="PTHR30244">
    <property type="entry name" value="TRANSAMINASE"/>
    <property type="match status" value="1"/>
</dbReference>
<dbReference type="Gene3D" id="3.40.640.10">
    <property type="entry name" value="Type I PLP-dependent aspartate aminotransferase-like (Major domain)"/>
    <property type="match status" value="1"/>
</dbReference>
<reference evidence="3 4" key="1">
    <citation type="submission" date="2016-11" db="EMBL/GenBank/DDBJ databases">
        <authorList>
            <person name="Jaros S."/>
            <person name="Januszkiewicz K."/>
            <person name="Wedrychowicz H."/>
        </authorList>
    </citation>
    <scope>NUCLEOTIDE SEQUENCE [LARGE SCALE GENOMIC DNA]</scope>
    <source>
        <strain evidence="3 4">CGMCC 1.8863</strain>
    </source>
</reference>
<dbReference type="Gene3D" id="3.90.1150.10">
    <property type="entry name" value="Aspartate Aminotransferase, domain 1"/>
    <property type="match status" value="1"/>
</dbReference>
<dbReference type="InterPro" id="IPR015421">
    <property type="entry name" value="PyrdxlP-dep_Trfase_major"/>
</dbReference>
<dbReference type="GO" id="GO:0008483">
    <property type="term" value="F:transaminase activity"/>
    <property type="evidence" value="ECO:0007669"/>
    <property type="project" value="TreeGrafter"/>
</dbReference>
<keyword evidence="4" id="KW-1185">Reference proteome</keyword>
<protein>
    <submittedName>
        <fullName evidence="3">dTDP-4-amino-4,6-dideoxygalactose transaminase</fullName>
    </submittedName>
</protein>
<dbReference type="OrthoDB" id="9804264at2"/>